<protein>
    <submittedName>
        <fullName evidence="1">Uncharacterized protein</fullName>
    </submittedName>
</protein>
<reference evidence="1 2" key="1">
    <citation type="submission" date="2019-11" db="EMBL/GenBank/DDBJ databases">
        <title>Whole genome sequence of Oryza granulata.</title>
        <authorList>
            <person name="Li W."/>
        </authorList>
    </citation>
    <scope>NUCLEOTIDE SEQUENCE [LARGE SCALE GENOMIC DNA]</scope>
    <source>
        <strain evidence="2">cv. Menghai</strain>
        <tissue evidence="1">Leaf</tissue>
    </source>
</reference>
<dbReference type="AlphaFoldDB" id="A0A6G1DWH8"/>
<keyword evidence="2" id="KW-1185">Reference proteome</keyword>
<dbReference type="EMBL" id="SPHZ02000005">
    <property type="protein sequence ID" value="KAF0916978.1"/>
    <property type="molecule type" value="Genomic_DNA"/>
</dbReference>
<evidence type="ECO:0000313" key="2">
    <source>
        <dbReference type="Proteomes" id="UP000479710"/>
    </source>
</evidence>
<dbReference type="Proteomes" id="UP000479710">
    <property type="component" value="Unassembled WGS sequence"/>
</dbReference>
<gene>
    <name evidence="1" type="ORF">E2562_015143</name>
</gene>
<accession>A0A6G1DWH8</accession>
<comment type="caution">
    <text evidence="1">The sequence shown here is derived from an EMBL/GenBank/DDBJ whole genome shotgun (WGS) entry which is preliminary data.</text>
</comment>
<name>A0A6G1DWH8_9ORYZ</name>
<proteinExistence type="predicted"/>
<organism evidence="1 2">
    <name type="scientific">Oryza meyeriana var. granulata</name>
    <dbReference type="NCBI Taxonomy" id="110450"/>
    <lineage>
        <taxon>Eukaryota</taxon>
        <taxon>Viridiplantae</taxon>
        <taxon>Streptophyta</taxon>
        <taxon>Embryophyta</taxon>
        <taxon>Tracheophyta</taxon>
        <taxon>Spermatophyta</taxon>
        <taxon>Magnoliopsida</taxon>
        <taxon>Liliopsida</taxon>
        <taxon>Poales</taxon>
        <taxon>Poaceae</taxon>
        <taxon>BOP clade</taxon>
        <taxon>Oryzoideae</taxon>
        <taxon>Oryzeae</taxon>
        <taxon>Oryzinae</taxon>
        <taxon>Oryza</taxon>
        <taxon>Oryza meyeriana</taxon>
    </lineage>
</organism>
<feature type="non-terminal residue" evidence="1">
    <location>
        <position position="1"/>
    </location>
</feature>
<sequence>IYRRWPQKGRIRRQWPWELILPPSLSSSDTVGMHGMKSRPGFCRLPHGESTLGHHAWLRVSRSGAR</sequence>
<evidence type="ECO:0000313" key="1">
    <source>
        <dbReference type="EMBL" id="KAF0916978.1"/>
    </source>
</evidence>